<accession>A0A5A7QVH8</accession>
<comment type="caution">
    <text evidence="2">The sequence shown here is derived from an EMBL/GenBank/DDBJ whole genome shotgun (WGS) entry which is preliminary data.</text>
</comment>
<proteinExistence type="predicted"/>
<feature type="compositionally biased region" description="Basic and acidic residues" evidence="1">
    <location>
        <begin position="14"/>
        <end position="23"/>
    </location>
</feature>
<dbReference type="OrthoDB" id="1935530at2759"/>
<feature type="compositionally biased region" description="Pro residues" evidence="1">
    <location>
        <begin position="1"/>
        <end position="11"/>
    </location>
</feature>
<evidence type="ECO:0000313" key="2">
    <source>
        <dbReference type="EMBL" id="GER48908.1"/>
    </source>
</evidence>
<feature type="region of interest" description="Disordered" evidence="1">
    <location>
        <begin position="1"/>
        <end position="103"/>
    </location>
</feature>
<dbReference type="PANTHER" id="PTHR35120:SF2">
    <property type="entry name" value="AMINOTRANSFERASE-LIKE PLANT MOBILE DOMAIN-CONTAINING PROTEIN"/>
    <property type="match status" value="1"/>
</dbReference>
<evidence type="ECO:0000313" key="3">
    <source>
        <dbReference type="Proteomes" id="UP000325081"/>
    </source>
</evidence>
<dbReference type="PANTHER" id="PTHR35120">
    <property type="entry name" value="HISTONE ACETYLTRANSFERASE KAT6B-LIKE"/>
    <property type="match status" value="1"/>
</dbReference>
<reference evidence="3" key="1">
    <citation type="journal article" date="2019" name="Curr. Biol.">
        <title>Genome Sequence of Striga asiatica Provides Insight into the Evolution of Plant Parasitism.</title>
        <authorList>
            <person name="Yoshida S."/>
            <person name="Kim S."/>
            <person name="Wafula E.K."/>
            <person name="Tanskanen J."/>
            <person name="Kim Y.M."/>
            <person name="Honaas L."/>
            <person name="Yang Z."/>
            <person name="Spallek T."/>
            <person name="Conn C.E."/>
            <person name="Ichihashi Y."/>
            <person name="Cheong K."/>
            <person name="Cui S."/>
            <person name="Der J.P."/>
            <person name="Gundlach H."/>
            <person name="Jiao Y."/>
            <person name="Hori C."/>
            <person name="Ishida J.K."/>
            <person name="Kasahara H."/>
            <person name="Kiba T."/>
            <person name="Kim M.S."/>
            <person name="Koo N."/>
            <person name="Laohavisit A."/>
            <person name="Lee Y.H."/>
            <person name="Lumba S."/>
            <person name="McCourt P."/>
            <person name="Mortimer J.C."/>
            <person name="Mutuku J.M."/>
            <person name="Nomura T."/>
            <person name="Sasaki-Sekimoto Y."/>
            <person name="Seto Y."/>
            <person name="Wang Y."/>
            <person name="Wakatake T."/>
            <person name="Sakakibara H."/>
            <person name="Demura T."/>
            <person name="Yamaguchi S."/>
            <person name="Yoneyama K."/>
            <person name="Manabe R.I."/>
            <person name="Nelson D.C."/>
            <person name="Schulman A.H."/>
            <person name="Timko M.P."/>
            <person name="dePamphilis C.W."/>
            <person name="Choi D."/>
            <person name="Shirasu K."/>
        </authorList>
    </citation>
    <scope>NUCLEOTIDE SEQUENCE [LARGE SCALE GENOMIC DNA]</scope>
    <source>
        <strain evidence="3">cv. UVA1</strain>
    </source>
</reference>
<protein>
    <submittedName>
        <fullName evidence="2">Transducin/WD40 repeat-like superfamily protein</fullName>
    </submittedName>
</protein>
<dbReference type="Proteomes" id="UP000325081">
    <property type="component" value="Unassembled WGS sequence"/>
</dbReference>
<organism evidence="2 3">
    <name type="scientific">Striga asiatica</name>
    <name type="common">Asiatic witchweed</name>
    <name type="synonym">Buchnera asiatica</name>
    <dbReference type="NCBI Taxonomy" id="4170"/>
    <lineage>
        <taxon>Eukaryota</taxon>
        <taxon>Viridiplantae</taxon>
        <taxon>Streptophyta</taxon>
        <taxon>Embryophyta</taxon>
        <taxon>Tracheophyta</taxon>
        <taxon>Spermatophyta</taxon>
        <taxon>Magnoliopsida</taxon>
        <taxon>eudicotyledons</taxon>
        <taxon>Gunneridae</taxon>
        <taxon>Pentapetalae</taxon>
        <taxon>asterids</taxon>
        <taxon>lamiids</taxon>
        <taxon>Lamiales</taxon>
        <taxon>Orobanchaceae</taxon>
        <taxon>Buchnereae</taxon>
        <taxon>Striga</taxon>
    </lineage>
</organism>
<gene>
    <name evidence="2" type="ORF">STAS_26121</name>
</gene>
<evidence type="ECO:0000256" key="1">
    <source>
        <dbReference type="SAM" id="MobiDB-lite"/>
    </source>
</evidence>
<feature type="compositionally biased region" description="Pro residues" evidence="1">
    <location>
        <begin position="36"/>
        <end position="49"/>
    </location>
</feature>
<feature type="compositionally biased region" description="Acidic residues" evidence="1">
    <location>
        <begin position="52"/>
        <end position="69"/>
    </location>
</feature>
<dbReference type="EMBL" id="BKCP01008404">
    <property type="protein sequence ID" value="GER48908.1"/>
    <property type="molecule type" value="Genomic_DNA"/>
</dbReference>
<name>A0A5A7QVH8_STRAF</name>
<sequence length="250" mass="27478">MPMSDPLPSPNPTHDSDVLREDSPALNPETLNPSDPSLPPENSDPPPHPPPDEEANCPDDEDEGDDDDGGDVHVDPPITAAATSPSGGPITQWESGKRKKIKPNTMKQHAIAEKLETLTANLNPDPFIPNKILDFAKHEKLLKKLGLWDFVHAELDRNIQIDMIAQLVATYQSRAGYVNGFRITVSRADLARAFNLSVKKKGNEGEKPLSDESIGFVSELVSDWMLLHDDTWVMPNEVNRADKNRAAGQS</sequence>
<keyword evidence="3" id="KW-1185">Reference proteome</keyword>
<dbReference type="AlphaFoldDB" id="A0A5A7QVH8"/>